<evidence type="ECO:0000256" key="6">
    <source>
        <dbReference type="ARBA" id="ARBA00022801"/>
    </source>
</evidence>
<evidence type="ECO:0000256" key="2">
    <source>
        <dbReference type="ARBA" id="ARBA00004604"/>
    </source>
</evidence>
<comment type="caution">
    <text evidence="17">The sequence shown here is derived from an EMBL/GenBank/DDBJ whole genome shotgun (WGS) entry which is preliminary data.</text>
</comment>
<dbReference type="InterPro" id="IPR012541">
    <property type="entry name" value="DBP10_C"/>
</dbReference>
<dbReference type="GO" id="GO:0005524">
    <property type="term" value="F:ATP binding"/>
    <property type="evidence" value="ECO:0007669"/>
    <property type="project" value="UniProtKB-KW"/>
</dbReference>
<feature type="compositionally biased region" description="Basic residues" evidence="13">
    <location>
        <begin position="992"/>
        <end position="1012"/>
    </location>
</feature>
<dbReference type="GO" id="GO:0005829">
    <property type="term" value="C:cytosol"/>
    <property type="evidence" value="ECO:0007669"/>
    <property type="project" value="TreeGrafter"/>
</dbReference>
<feature type="domain" description="Helicase ATP-binding" evidence="14">
    <location>
        <begin position="242"/>
        <end position="414"/>
    </location>
</feature>
<reference evidence="17" key="1">
    <citation type="submission" date="2021-06" db="EMBL/GenBank/DDBJ databases">
        <authorList>
            <person name="Kallberg Y."/>
            <person name="Tangrot J."/>
            <person name="Rosling A."/>
        </authorList>
    </citation>
    <scope>NUCLEOTIDE SEQUENCE</scope>
    <source>
        <strain evidence="17">IA702</strain>
    </source>
</reference>
<dbReference type="PANTHER" id="PTHR47959:SF8">
    <property type="entry name" value="RNA HELICASE"/>
    <property type="match status" value="1"/>
</dbReference>
<dbReference type="SUPFAM" id="SSF52540">
    <property type="entry name" value="P-loop containing nucleoside triphosphate hydrolases"/>
    <property type="match status" value="2"/>
</dbReference>
<dbReference type="InterPro" id="IPR050079">
    <property type="entry name" value="DEAD_box_RNA_helicase"/>
</dbReference>
<dbReference type="PROSITE" id="PS00039">
    <property type="entry name" value="DEAD_ATP_HELICASE"/>
    <property type="match status" value="1"/>
</dbReference>
<feature type="region of interest" description="Disordered" evidence="13">
    <location>
        <begin position="989"/>
        <end position="1012"/>
    </location>
</feature>
<dbReference type="OrthoDB" id="1191041at2759"/>
<dbReference type="Pfam" id="PF08147">
    <property type="entry name" value="DBP10CT"/>
    <property type="match status" value="1"/>
</dbReference>
<dbReference type="GO" id="GO:0005730">
    <property type="term" value="C:nucleolus"/>
    <property type="evidence" value="ECO:0007669"/>
    <property type="project" value="UniProtKB-SubCell"/>
</dbReference>
<dbReference type="SMART" id="SM01123">
    <property type="entry name" value="DBP10CT"/>
    <property type="match status" value="1"/>
</dbReference>
<dbReference type="InterPro" id="IPR033517">
    <property type="entry name" value="DDX54/DBP10_DEAD-box_helicase"/>
</dbReference>
<evidence type="ECO:0000256" key="13">
    <source>
        <dbReference type="SAM" id="MobiDB-lite"/>
    </source>
</evidence>
<dbReference type="Pfam" id="PF00270">
    <property type="entry name" value="DEAD"/>
    <property type="match status" value="1"/>
</dbReference>
<dbReference type="CDD" id="cd17959">
    <property type="entry name" value="DEADc_DDX54"/>
    <property type="match status" value="1"/>
</dbReference>
<dbReference type="FunFam" id="3.40.50.300:FF:000865">
    <property type="entry name" value="ATP-dependent RNA helicase DDX54"/>
    <property type="match status" value="1"/>
</dbReference>
<dbReference type="Proteomes" id="UP000789572">
    <property type="component" value="Unassembled WGS sequence"/>
</dbReference>
<keyword evidence="6" id="KW-0378">Hydrolase</keyword>
<feature type="domain" description="DEAD-box RNA helicase Q" evidence="16">
    <location>
        <begin position="211"/>
        <end position="239"/>
    </location>
</feature>
<evidence type="ECO:0000259" key="15">
    <source>
        <dbReference type="PROSITE" id="PS51194"/>
    </source>
</evidence>
<dbReference type="EC" id="3.6.4.13" evidence="4"/>
<keyword evidence="10" id="KW-0539">Nucleus</keyword>
<evidence type="ECO:0000259" key="16">
    <source>
        <dbReference type="PROSITE" id="PS51195"/>
    </source>
</evidence>
<dbReference type="InterPro" id="IPR014001">
    <property type="entry name" value="Helicase_ATP-bd"/>
</dbReference>
<dbReference type="InterPro" id="IPR001650">
    <property type="entry name" value="Helicase_C-like"/>
</dbReference>
<comment type="function">
    <text evidence="1">ATP-binding RNA helicase involved in the biogenesis of 60S ribosomal subunits and is required for the normal formation of 25S and 5.8S rRNAs.</text>
</comment>
<evidence type="ECO:0000256" key="8">
    <source>
        <dbReference type="ARBA" id="ARBA00022840"/>
    </source>
</evidence>
<evidence type="ECO:0000256" key="1">
    <source>
        <dbReference type="ARBA" id="ARBA00003706"/>
    </source>
</evidence>
<keyword evidence="5" id="KW-0547">Nucleotide-binding</keyword>
<dbReference type="PANTHER" id="PTHR47959">
    <property type="entry name" value="ATP-DEPENDENT RNA HELICASE RHLE-RELATED"/>
    <property type="match status" value="1"/>
</dbReference>
<dbReference type="EMBL" id="CAJVPJ010001263">
    <property type="protein sequence ID" value="CAG8583787.1"/>
    <property type="molecule type" value="Genomic_DNA"/>
</dbReference>
<dbReference type="GO" id="GO:0003724">
    <property type="term" value="F:RNA helicase activity"/>
    <property type="evidence" value="ECO:0007669"/>
    <property type="project" value="UniProtKB-EC"/>
</dbReference>
<dbReference type="PROSITE" id="PS51192">
    <property type="entry name" value="HELICASE_ATP_BIND_1"/>
    <property type="match status" value="1"/>
</dbReference>
<dbReference type="InterPro" id="IPR027417">
    <property type="entry name" value="P-loop_NTPase"/>
</dbReference>
<proteinExistence type="inferred from homology"/>
<feature type="domain" description="Helicase C-terminal" evidence="15">
    <location>
        <begin position="480"/>
        <end position="624"/>
    </location>
</feature>
<evidence type="ECO:0000313" key="18">
    <source>
        <dbReference type="Proteomes" id="UP000789572"/>
    </source>
</evidence>
<keyword evidence="9" id="KW-0694">RNA-binding</keyword>
<evidence type="ECO:0000256" key="7">
    <source>
        <dbReference type="ARBA" id="ARBA00022806"/>
    </source>
</evidence>
<keyword evidence="7" id="KW-0347">Helicase</keyword>
<keyword evidence="8" id="KW-0067">ATP-binding</keyword>
<gene>
    <name evidence="17" type="ORF">POCULU_LOCUS6622</name>
</gene>
<name>A0A9N9BXY6_9GLOM</name>
<evidence type="ECO:0000313" key="17">
    <source>
        <dbReference type="EMBL" id="CAG8583787.1"/>
    </source>
</evidence>
<dbReference type="InterPro" id="IPR014014">
    <property type="entry name" value="RNA_helicase_DEAD_Q_motif"/>
</dbReference>
<dbReference type="GO" id="GO:0003723">
    <property type="term" value="F:RNA binding"/>
    <property type="evidence" value="ECO:0007669"/>
    <property type="project" value="UniProtKB-KW"/>
</dbReference>
<dbReference type="AlphaFoldDB" id="A0A9N9BXY6"/>
<dbReference type="Pfam" id="PF00271">
    <property type="entry name" value="Helicase_C"/>
    <property type="match status" value="1"/>
</dbReference>
<comment type="similarity">
    <text evidence="3">Belongs to the DEAD box helicase family. DDX54/DBP10 subfamily.</text>
</comment>
<dbReference type="SMART" id="SM00490">
    <property type="entry name" value="HELICc"/>
    <property type="match status" value="1"/>
</dbReference>
<sequence>MNSSFDAFFAYHDTNFKFEFNQQVLTIGNTVTIDNIDNRRVTGKHLREDEMETPVDVTPLKQVEKLPCEFEISQTKRPRNVPPMNLQQEAIVDAGLTTSDKFQETNTEKAGETTGRSGKNVFDVSFDEYVGSGVNIQDRSDDIAESSEDLDDYSDSASAVTSSDETKCDVKKDDIDVSTWVDNMDQEDILDDETFISQQVQAGNRKKKKSGGFQSMGLCHAVFKAILHKGFKVPTPIQRKTIPLIMEGNDVVGMARTGSGKTAAFLIPMIEKLKTHSAKVGARVVILSPSRELAIQTQRVCKELAKYTDLRTCVIVGGDGLDEQFAMIANNPDILIATPGRLLHLIVEMDLDMKTVEYVVFDEADRLFEMGFSVQLHEILSRLPQNRQTMLFSATMPRGLYEFAKAGLQEPKLVRLDVDTKISSDLEMAFFSVKQPEKEAALLYILREIIKVPLSLPSSEAKSDDDKPATEGKRKKKKSQISQYAVFPHQTLIFVSTKHHVEYISALVSLAGYQCSYVYGTLDQTARKIQINNFRNGKTNLLVVTDVAARGIDIPILENVINYDFVDSSKMFVHRVGRTARAGRRGWAYSLITSDELPYVLDLQLFLGRRLLVGSTSSSYQDYSSDIILGCFPPDTLDIDMEWVKSKVLNENDLASLQKVAKNGYKLYTKSRSSASSESHTRSKQLYTTNLTLNIHPIFAEQVDEQEKNFLNFITSISNFRPSETIFEIGKRGINKQSSAAHIMKKRRSAVGKLIEDYKASKKEVPDVNQTAVTKSQETLTMISDISEMEDSQESNKRKSVGKSELKAKKRKVTSFKDDEYYIPHVQKDANTEKGYSITQGSSFAEQAQRAILDSQGDEHSLLLKTNALRWDSKKKNFVRGIGTDNKKLITTESGTKIPATYKSGRFKEWQKQNKISIPATGEKEIPGSHLQAKRYRHNKITAPKPPDPLSINYEKKKKTLQKMDTGNTLGKVTDDKFKTELKTIDQISKERRMKAKKKAKNARLPRKLRKK</sequence>
<dbReference type="InterPro" id="IPR011545">
    <property type="entry name" value="DEAD/DEAH_box_helicase_dom"/>
</dbReference>
<organism evidence="17 18">
    <name type="scientific">Paraglomus occultum</name>
    <dbReference type="NCBI Taxonomy" id="144539"/>
    <lineage>
        <taxon>Eukaryota</taxon>
        <taxon>Fungi</taxon>
        <taxon>Fungi incertae sedis</taxon>
        <taxon>Mucoromycota</taxon>
        <taxon>Glomeromycotina</taxon>
        <taxon>Glomeromycetes</taxon>
        <taxon>Paraglomerales</taxon>
        <taxon>Paraglomeraceae</taxon>
        <taxon>Paraglomus</taxon>
    </lineage>
</organism>
<feature type="short sequence motif" description="Q motif" evidence="12">
    <location>
        <begin position="211"/>
        <end position="239"/>
    </location>
</feature>
<accession>A0A9N9BXY6</accession>
<dbReference type="PROSITE" id="PS51194">
    <property type="entry name" value="HELICASE_CTER"/>
    <property type="match status" value="1"/>
</dbReference>
<feature type="region of interest" description="Disordered" evidence="13">
    <location>
        <begin position="788"/>
        <end position="809"/>
    </location>
</feature>
<evidence type="ECO:0000256" key="9">
    <source>
        <dbReference type="ARBA" id="ARBA00022884"/>
    </source>
</evidence>
<evidence type="ECO:0000256" key="3">
    <source>
        <dbReference type="ARBA" id="ARBA00010379"/>
    </source>
</evidence>
<dbReference type="InterPro" id="IPR000629">
    <property type="entry name" value="RNA-helicase_DEAD-box_CS"/>
</dbReference>
<comment type="subcellular location">
    <subcellularLocation>
        <location evidence="2">Nucleus</location>
        <location evidence="2">Nucleolus</location>
    </subcellularLocation>
</comment>
<feature type="compositionally biased region" description="Basic and acidic residues" evidence="13">
    <location>
        <begin position="794"/>
        <end position="807"/>
    </location>
</feature>
<evidence type="ECO:0000256" key="5">
    <source>
        <dbReference type="ARBA" id="ARBA00022741"/>
    </source>
</evidence>
<evidence type="ECO:0000256" key="11">
    <source>
        <dbReference type="ARBA" id="ARBA00047984"/>
    </source>
</evidence>
<dbReference type="PROSITE" id="PS51195">
    <property type="entry name" value="Q_MOTIF"/>
    <property type="match status" value="1"/>
</dbReference>
<dbReference type="SMART" id="SM00487">
    <property type="entry name" value="DEXDc"/>
    <property type="match status" value="1"/>
</dbReference>
<evidence type="ECO:0000256" key="12">
    <source>
        <dbReference type="PROSITE-ProRule" id="PRU00552"/>
    </source>
</evidence>
<keyword evidence="18" id="KW-1185">Reference proteome</keyword>
<evidence type="ECO:0000259" key="14">
    <source>
        <dbReference type="PROSITE" id="PS51192"/>
    </source>
</evidence>
<comment type="catalytic activity">
    <reaction evidence="11">
        <text>ATP + H2O = ADP + phosphate + H(+)</text>
        <dbReference type="Rhea" id="RHEA:13065"/>
        <dbReference type="ChEBI" id="CHEBI:15377"/>
        <dbReference type="ChEBI" id="CHEBI:15378"/>
        <dbReference type="ChEBI" id="CHEBI:30616"/>
        <dbReference type="ChEBI" id="CHEBI:43474"/>
        <dbReference type="ChEBI" id="CHEBI:456216"/>
        <dbReference type="EC" id="3.6.4.13"/>
    </reaction>
</comment>
<evidence type="ECO:0000256" key="10">
    <source>
        <dbReference type="ARBA" id="ARBA00023242"/>
    </source>
</evidence>
<dbReference type="Gene3D" id="3.40.50.300">
    <property type="entry name" value="P-loop containing nucleotide triphosphate hydrolases"/>
    <property type="match status" value="2"/>
</dbReference>
<protein>
    <recommendedName>
        <fullName evidence="4">RNA helicase</fullName>
        <ecNumber evidence="4">3.6.4.13</ecNumber>
    </recommendedName>
</protein>
<evidence type="ECO:0000256" key="4">
    <source>
        <dbReference type="ARBA" id="ARBA00012552"/>
    </source>
</evidence>
<dbReference type="CDD" id="cd18787">
    <property type="entry name" value="SF2_C_DEAD"/>
    <property type="match status" value="1"/>
</dbReference>
<dbReference type="GO" id="GO:0016787">
    <property type="term" value="F:hydrolase activity"/>
    <property type="evidence" value="ECO:0007669"/>
    <property type="project" value="UniProtKB-KW"/>
</dbReference>